<evidence type="ECO:0000259" key="8">
    <source>
        <dbReference type="Pfam" id="PF02608"/>
    </source>
</evidence>
<reference evidence="9 10" key="1">
    <citation type="submission" date="2019-05" db="EMBL/GenBank/DDBJ databases">
        <title>Draft Whole-Genome sequence of the green sulfur bacterium Prosthecochloris vibrioformis DSM 260.</title>
        <authorList>
            <person name="Meyer T.E."/>
            <person name="Kyndt J.A."/>
        </authorList>
    </citation>
    <scope>NUCLEOTIDE SEQUENCE [LARGE SCALE GENOMIC DNA]</scope>
    <source>
        <strain evidence="9 10">DSM 260</strain>
    </source>
</reference>
<organism evidence="9 10">
    <name type="scientific">Prosthecochloris vibrioformis</name>
    <name type="common">Chlorobium vibrioforme</name>
    <dbReference type="NCBI Taxonomy" id="1098"/>
    <lineage>
        <taxon>Bacteria</taxon>
        <taxon>Pseudomonadati</taxon>
        <taxon>Chlorobiota</taxon>
        <taxon>Chlorobiia</taxon>
        <taxon>Chlorobiales</taxon>
        <taxon>Chlorobiaceae</taxon>
        <taxon>Prosthecochloris</taxon>
    </lineage>
</organism>
<dbReference type="EMBL" id="VDCI01000003">
    <property type="protein sequence ID" value="TNJ37055.1"/>
    <property type="molecule type" value="Genomic_DNA"/>
</dbReference>
<comment type="caution">
    <text evidence="9">The sequence shown here is derived from an EMBL/GenBank/DDBJ whole genome shotgun (WGS) entry which is preliminary data.</text>
</comment>
<dbReference type="InterPro" id="IPR003760">
    <property type="entry name" value="PnrA-like"/>
</dbReference>
<accession>A0A5C4S1A6</accession>
<evidence type="ECO:0000256" key="4">
    <source>
        <dbReference type="ARBA" id="ARBA00022729"/>
    </source>
</evidence>
<keyword evidence="3" id="KW-1003">Cell membrane</keyword>
<dbReference type="PANTHER" id="PTHR34296">
    <property type="entry name" value="TRANSCRIPTIONAL ACTIVATOR PROTEIN MED"/>
    <property type="match status" value="1"/>
</dbReference>
<sequence>MKQGLGIFALVFFLITGCSAADSSDDRVVGMVFDVGGRGDKSFNDAAYRGLELARDSLGTPFVYIEPTGEGADREAALRNLAMDPDIELVFGVGLLFSRDITDAARQFPDKYFACIDYVPEEGVDIPSNLSAIVFEDRKGSFLAGALAAMSSRSEKIGFIGGMDSNIIRRFEEGYRKGARYENPDIEVISGFIGMTGSAFANPSKGREVALGQYAKGVDVIYQAAGASGLGVVEAARETGNLVIGTDMDQSALAPEYVLSTIVKAIDRVVLSTIADVETGSFKGGRVNTYGLDGRFTDYVHREDGTGLPDPAAVSRLEELRKGLMEGSITL</sequence>
<dbReference type="GO" id="GO:0005886">
    <property type="term" value="C:plasma membrane"/>
    <property type="evidence" value="ECO:0007669"/>
    <property type="project" value="UniProtKB-SubCell"/>
</dbReference>
<gene>
    <name evidence="9" type="ORF">FGF68_05655</name>
</gene>
<keyword evidence="10" id="KW-1185">Reference proteome</keyword>
<keyword evidence="4 7" id="KW-0732">Signal</keyword>
<evidence type="ECO:0000256" key="7">
    <source>
        <dbReference type="SAM" id="SignalP"/>
    </source>
</evidence>
<dbReference type="RefSeq" id="WP_139626500.1">
    <property type="nucleotide sequence ID" value="NZ_VDCI01000003.1"/>
</dbReference>
<keyword evidence="6" id="KW-0449">Lipoprotein</keyword>
<dbReference type="AlphaFoldDB" id="A0A5C4S1A6"/>
<evidence type="ECO:0000313" key="9">
    <source>
        <dbReference type="EMBL" id="TNJ37055.1"/>
    </source>
</evidence>
<evidence type="ECO:0000256" key="3">
    <source>
        <dbReference type="ARBA" id="ARBA00022475"/>
    </source>
</evidence>
<feature type="domain" description="ABC transporter substrate-binding protein PnrA-like" evidence="8">
    <location>
        <begin position="28"/>
        <end position="293"/>
    </location>
</feature>
<dbReference type="Pfam" id="PF02608">
    <property type="entry name" value="Bmp"/>
    <property type="match status" value="1"/>
</dbReference>
<protein>
    <submittedName>
        <fullName evidence="9">BMP family ABC transporter substrate-binding protein</fullName>
    </submittedName>
</protein>
<keyword evidence="5" id="KW-0472">Membrane</keyword>
<evidence type="ECO:0000256" key="6">
    <source>
        <dbReference type="ARBA" id="ARBA00023288"/>
    </source>
</evidence>
<comment type="subcellular location">
    <subcellularLocation>
        <location evidence="1">Cell membrane</location>
        <topology evidence="1">Lipid-anchor</topology>
    </subcellularLocation>
</comment>
<dbReference type="InterPro" id="IPR028082">
    <property type="entry name" value="Peripla_BP_I"/>
</dbReference>
<name>A0A5C4S1A6_PROVB</name>
<feature type="signal peptide" evidence="7">
    <location>
        <begin position="1"/>
        <end position="20"/>
    </location>
</feature>
<evidence type="ECO:0000256" key="5">
    <source>
        <dbReference type="ARBA" id="ARBA00023136"/>
    </source>
</evidence>
<evidence type="ECO:0000313" key="10">
    <source>
        <dbReference type="Proteomes" id="UP000309544"/>
    </source>
</evidence>
<dbReference type="InterPro" id="IPR050957">
    <property type="entry name" value="BMP_lipoprotein"/>
</dbReference>
<evidence type="ECO:0000256" key="2">
    <source>
        <dbReference type="ARBA" id="ARBA00008610"/>
    </source>
</evidence>
<evidence type="ECO:0000256" key="1">
    <source>
        <dbReference type="ARBA" id="ARBA00004193"/>
    </source>
</evidence>
<feature type="chain" id="PRO_5022986803" evidence="7">
    <location>
        <begin position="21"/>
        <end position="331"/>
    </location>
</feature>
<dbReference type="CDD" id="cd06354">
    <property type="entry name" value="PBP1_PrnA-like"/>
    <property type="match status" value="1"/>
</dbReference>
<dbReference type="Gene3D" id="3.40.50.2300">
    <property type="match status" value="2"/>
</dbReference>
<comment type="similarity">
    <text evidence="2">Belongs to the BMP lipoprotein family.</text>
</comment>
<dbReference type="PROSITE" id="PS51257">
    <property type="entry name" value="PROKAR_LIPOPROTEIN"/>
    <property type="match status" value="1"/>
</dbReference>
<proteinExistence type="inferred from homology"/>
<dbReference type="PANTHER" id="PTHR34296:SF2">
    <property type="entry name" value="ABC TRANSPORTER GUANOSINE-BINDING PROTEIN NUPN"/>
    <property type="match status" value="1"/>
</dbReference>
<dbReference type="Proteomes" id="UP000309544">
    <property type="component" value="Unassembled WGS sequence"/>
</dbReference>
<dbReference type="SUPFAM" id="SSF53822">
    <property type="entry name" value="Periplasmic binding protein-like I"/>
    <property type="match status" value="1"/>
</dbReference>